<name>A0A1M5SUH3_9FIRM</name>
<sequence length="73" mass="8027">MAMKEVKEASRLKLELDGGMDGDKQIVKSKTYSNVKVNATNEDVYGVGTALAGLQTMNLLKVKKLEEVELILE</sequence>
<dbReference type="Pfam" id="PF07872">
    <property type="entry name" value="DUF1659"/>
    <property type="match status" value="1"/>
</dbReference>
<evidence type="ECO:0000259" key="1">
    <source>
        <dbReference type="Pfam" id="PF07872"/>
    </source>
</evidence>
<evidence type="ECO:0000313" key="3">
    <source>
        <dbReference type="Proteomes" id="UP000184389"/>
    </source>
</evidence>
<proteinExistence type="predicted"/>
<accession>A0A1M5SUH3</accession>
<keyword evidence="3" id="KW-1185">Reference proteome</keyword>
<dbReference type="RefSeq" id="WP_072742740.1">
    <property type="nucleotide sequence ID" value="NZ_FQXR01000002.1"/>
</dbReference>
<dbReference type="InterPro" id="IPR012454">
    <property type="entry name" value="DUF1659"/>
</dbReference>
<dbReference type="STRING" id="1123281.SAMN02745180_00285"/>
<protein>
    <recommendedName>
        <fullName evidence="1">DUF1659 domain-containing protein</fullName>
    </recommendedName>
</protein>
<dbReference type="OrthoDB" id="1708274at2"/>
<dbReference type="EMBL" id="FQXR01000002">
    <property type="protein sequence ID" value="SHH42162.1"/>
    <property type="molecule type" value="Genomic_DNA"/>
</dbReference>
<reference evidence="2 3" key="1">
    <citation type="submission" date="2016-11" db="EMBL/GenBank/DDBJ databases">
        <authorList>
            <person name="Jaros S."/>
            <person name="Januszkiewicz K."/>
            <person name="Wedrychowicz H."/>
        </authorList>
    </citation>
    <scope>NUCLEOTIDE SEQUENCE [LARGE SCALE GENOMIC DNA]</scope>
    <source>
        <strain evidence="2 3">DSM 13106</strain>
    </source>
</reference>
<dbReference type="Proteomes" id="UP000184389">
    <property type="component" value="Unassembled WGS sequence"/>
</dbReference>
<gene>
    <name evidence="2" type="ORF">SAMN02745180_00285</name>
</gene>
<evidence type="ECO:0000313" key="2">
    <source>
        <dbReference type="EMBL" id="SHH42162.1"/>
    </source>
</evidence>
<organism evidence="2 3">
    <name type="scientific">Sporanaerobacter acetigenes DSM 13106</name>
    <dbReference type="NCBI Taxonomy" id="1123281"/>
    <lineage>
        <taxon>Bacteria</taxon>
        <taxon>Bacillati</taxon>
        <taxon>Bacillota</taxon>
        <taxon>Tissierellia</taxon>
        <taxon>Tissierellales</taxon>
        <taxon>Sporanaerobacteraceae</taxon>
        <taxon>Sporanaerobacter</taxon>
    </lineage>
</organism>
<dbReference type="AlphaFoldDB" id="A0A1M5SUH3"/>
<feature type="domain" description="DUF1659" evidence="1">
    <location>
        <begin position="3"/>
        <end position="71"/>
    </location>
</feature>